<gene>
    <name evidence="1" type="ORF">G3576_26265</name>
</gene>
<dbReference type="Proteomes" id="UP000475385">
    <property type="component" value="Unassembled WGS sequence"/>
</dbReference>
<dbReference type="InterPro" id="IPR011990">
    <property type="entry name" value="TPR-like_helical_dom_sf"/>
</dbReference>
<dbReference type="SUPFAM" id="SSF53474">
    <property type="entry name" value="alpha/beta-Hydrolases"/>
    <property type="match status" value="1"/>
</dbReference>
<evidence type="ECO:0000313" key="2">
    <source>
        <dbReference type="Proteomes" id="UP000475385"/>
    </source>
</evidence>
<dbReference type="EMBL" id="JAAIKB010000016">
    <property type="protein sequence ID" value="NGM23545.1"/>
    <property type="molecule type" value="Genomic_DNA"/>
</dbReference>
<dbReference type="AlphaFoldDB" id="A0A6M1LST0"/>
<keyword evidence="2" id="KW-1185">Reference proteome</keyword>
<proteinExistence type="predicted"/>
<evidence type="ECO:0008006" key="3">
    <source>
        <dbReference type="Google" id="ProtNLM"/>
    </source>
</evidence>
<accession>A0A6M1LST0</accession>
<evidence type="ECO:0000313" key="1">
    <source>
        <dbReference type="EMBL" id="NGM23545.1"/>
    </source>
</evidence>
<dbReference type="SUPFAM" id="SSF48452">
    <property type="entry name" value="TPR-like"/>
    <property type="match status" value="1"/>
</dbReference>
<protein>
    <recommendedName>
        <fullName evidence="3">Tetratricopeptide repeat protein</fullName>
    </recommendedName>
</protein>
<sequence length="361" mass="38812">MRDYSPYALFHPGNGQGSTLHVSLGFRDLPAGRFSMWDILTRRGVPVLFLNCPNTWYLQGVPGFADDTQSLLARINRLAKRIKASAVEFVGASMGGTAAIRLGVEYGADRITAINPETCLGLRHSQSVLDLSPAEARAARAELAGLRTTRPQRIRALVSDADAVDVVNMAALAALHPVDLCLFPGRDHHVAEHLAASGKLDFLLFGAPAGAALDERLLDCHRGHHHAPPMPSAMAMLRAYHDCTSGRFARALDRLAPLDAAAIGHASVGFLRGWAHTELGAIDAAVQDFFAARRHNPRSVRFCRALSQALLSAGRAEEAVVALSWVLEEPQPDRVALVALADALEATNRRAEAEGVRGRLG</sequence>
<comment type="caution">
    <text evidence="1">The sequence shown here is derived from an EMBL/GenBank/DDBJ whole genome shotgun (WGS) entry which is preliminary data.</text>
</comment>
<dbReference type="Gene3D" id="3.40.50.1820">
    <property type="entry name" value="alpha/beta hydrolase"/>
    <property type="match status" value="1"/>
</dbReference>
<organism evidence="1 2">
    <name type="scientific">Falsiroseomonas algicola</name>
    <dbReference type="NCBI Taxonomy" id="2716930"/>
    <lineage>
        <taxon>Bacteria</taxon>
        <taxon>Pseudomonadati</taxon>
        <taxon>Pseudomonadota</taxon>
        <taxon>Alphaproteobacteria</taxon>
        <taxon>Acetobacterales</taxon>
        <taxon>Roseomonadaceae</taxon>
        <taxon>Falsiroseomonas</taxon>
    </lineage>
</organism>
<dbReference type="InterPro" id="IPR029058">
    <property type="entry name" value="AB_hydrolase_fold"/>
</dbReference>
<reference evidence="1 2" key="1">
    <citation type="submission" date="2020-03" db="EMBL/GenBank/DDBJ databases">
        <title>Roseomonas stagni sp. nov., isolated from pond water in Japan.</title>
        <authorList>
            <person name="Furuhata K."/>
            <person name="Miyamoto H."/>
            <person name="Goto K."/>
        </authorList>
    </citation>
    <scope>NUCLEOTIDE SEQUENCE [LARGE SCALE GENOMIC DNA]</scope>
    <source>
        <strain evidence="1 2">PeD5</strain>
    </source>
</reference>
<dbReference type="RefSeq" id="WP_164697465.1">
    <property type="nucleotide sequence ID" value="NZ_JAAIKB010000016.1"/>
</dbReference>
<name>A0A6M1LST0_9PROT</name>
<dbReference type="Gene3D" id="1.25.40.10">
    <property type="entry name" value="Tetratricopeptide repeat domain"/>
    <property type="match status" value="1"/>
</dbReference>